<evidence type="ECO:0000313" key="1">
    <source>
        <dbReference type="EMBL" id="QNV37890.1"/>
    </source>
</evidence>
<protein>
    <submittedName>
        <fullName evidence="1">Ribbon-helix-helix protein, CopG family</fullName>
    </submittedName>
</protein>
<proteinExistence type="predicted"/>
<dbReference type="GeneID" id="96622765"/>
<reference evidence="1 2" key="1">
    <citation type="submission" date="2020-09" db="EMBL/GenBank/DDBJ databases">
        <title>Investigation of environmental microbes.</title>
        <authorList>
            <person name="Ou Y."/>
            <person name="Kang Q."/>
        </authorList>
    </citation>
    <scope>NUCLEOTIDE SEQUENCE [LARGE SCALE GENOMIC DNA]</scope>
    <source>
        <strain evidence="1 2">KJZ-14</strain>
    </source>
</reference>
<gene>
    <name evidence="1" type="ORF">IDM49_00840</name>
</gene>
<evidence type="ECO:0000313" key="2">
    <source>
        <dbReference type="Proteomes" id="UP000516404"/>
    </source>
</evidence>
<dbReference type="NCBIfam" id="NF041551">
    <property type="entry name" value="YlcI_YnfO_N"/>
    <property type="match status" value="1"/>
</dbReference>
<dbReference type="RefSeq" id="WP_168614382.1">
    <property type="nucleotide sequence ID" value="NZ_BAAAOX010000018.1"/>
</dbReference>
<accession>A0A7H2BDZ4</accession>
<dbReference type="AlphaFoldDB" id="A0A7H2BDZ4"/>
<dbReference type="EMBL" id="CP061539">
    <property type="protein sequence ID" value="QNV37890.1"/>
    <property type="molecule type" value="Genomic_DNA"/>
</dbReference>
<name>A0A7H2BDZ4_9MICC</name>
<dbReference type="Proteomes" id="UP000516404">
    <property type="component" value="Chromosome"/>
</dbReference>
<keyword evidence="2" id="KW-1185">Reference proteome</keyword>
<dbReference type="KEGG" id="rter:IDM49_00840"/>
<sequence length="76" mass="8269">MTTQIAVRLPDDLVEFLDSAVAHGEAPSRAAIVAEALEQERRKYAARADTQILQEQGTEDDLDDLVAWTASSAVID</sequence>
<organism evidence="1 2">
    <name type="scientific">Rothia terrae</name>
    <dbReference type="NCBI Taxonomy" id="396015"/>
    <lineage>
        <taxon>Bacteria</taxon>
        <taxon>Bacillati</taxon>
        <taxon>Actinomycetota</taxon>
        <taxon>Actinomycetes</taxon>
        <taxon>Micrococcales</taxon>
        <taxon>Micrococcaceae</taxon>
        <taxon>Rothia</taxon>
    </lineage>
</organism>